<evidence type="ECO:0000313" key="3">
    <source>
        <dbReference type="Proteomes" id="UP000520814"/>
    </source>
</evidence>
<keyword evidence="2" id="KW-0121">Carboxypeptidase</keyword>
<organism evidence="2 3">
    <name type="scientific">Armatimonas rosea</name>
    <dbReference type="NCBI Taxonomy" id="685828"/>
    <lineage>
        <taxon>Bacteria</taxon>
        <taxon>Bacillati</taxon>
        <taxon>Armatimonadota</taxon>
        <taxon>Armatimonadia</taxon>
        <taxon>Armatimonadales</taxon>
        <taxon>Armatimonadaceae</taxon>
        <taxon>Armatimonas</taxon>
    </lineage>
</organism>
<dbReference type="Gene3D" id="3.40.630.10">
    <property type="entry name" value="Zn peptidases"/>
    <property type="match status" value="1"/>
</dbReference>
<dbReference type="InterPro" id="IPR045175">
    <property type="entry name" value="M28_fam"/>
</dbReference>
<dbReference type="GO" id="GO:0006508">
    <property type="term" value="P:proteolysis"/>
    <property type="evidence" value="ECO:0007669"/>
    <property type="project" value="InterPro"/>
</dbReference>
<name>A0A7W9W3F6_ARMRO</name>
<keyword evidence="3" id="KW-1185">Reference proteome</keyword>
<accession>A0A7W9W3F6</accession>
<dbReference type="GO" id="GO:0008235">
    <property type="term" value="F:metalloexopeptidase activity"/>
    <property type="evidence" value="ECO:0007669"/>
    <property type="project" value="InterPro"/>
</dbReference>
<keyword evidence="2" id="KW-0378">Hydrolase</keyword>
<sequence>MNPLLALLVLAALPPKPTTQSWKPDLSADHRAALERISPDSLKGNLSFLASDALEGRATPSPGLTIAAEFIAAQFRKAGLEPGVGSSYFQTTTLKARGSDEEKPVSNVIGVLRGSDPKLKDSYIIVTAHYDHIGMNPNVPGDDKIFNGANDDGSGTVGVIELAQALSTLKVRPKRSIVFMTFFGEERGLLGSRYYGKNPIFPLNQTIAHINLEQIGRTDDREGPRVSGASMTGFDFSDLGPIFATAGKAVGVEISKHPKNSDAFFGRSDNQALADLGVPAHTLCVAYVYPDYHGVGDHWEKVDYPNTAKVLKGIALGLLTLADSKDEPRWNAQNEKAARYLKAWQERQAPK</sequence>
<proteinExistence type="predicted"/>
<dbReference type="RefSeq" id="WP_184191885.1">
    <property type="nucleotide sequence ID" value="NZ_JACHGW010000001.1"/>
</dbReference>
<dbReference type="PANTHER" id="PTHR12147:SF26">
    <property type="entry name" value="PEPTIDASE M28 DOMAIN-CONTAINING PROTEIN"/>
    <property type="match status" value="1"/>
</dbReference>
<dbReference type="Proteomes" id="UP000520814">
    <property type="component" value="Unassembled WGS sequence"/>
</dbReference>
<protein>
    <submittedName>
        <fullName evidence="2">Zn-dependent M28 family amino/carboxypeptidase</fullName>
    </submittedName>
</protein>
<dbReference type="PANTHER" id="PTHR12147">
    <property type="entry name" value="METALLOPEPTIDASE M28 FAMILY MEMBER"/>
    <property type="match status" value="1"/>
</dbReference>
<comment type="caution">
    <text evidence="2">The sequence shown here is derived from an EMBL/GenBank/DDBJ whole genome shotgun (WGS) entry which is preliminary data.</text>
</comment>
<dbReference type="EMBL" id="JACHGW010000001">
    <property type="protein sequence ID" value="MBB6048364.1"/>
    <property type="molecule type" value="Genomic_DNA"/>
</dbReference>
<dbReference type="InterPro" id="IPR007484">
    <property type="entry name" value="Peptidase_M28"/>
</dbReference>
<dbReference type="AlphaFoldDB" id="A0A7W9W3F6"/>
<gene>
    <name evidence="2" type="ORF">HNQ39_000126</name>
</gene>
<keyword evidence="2" id="KW-0645">Protease</keyword>
<feature type="domain" description="Peptidase M28" evidence="1">
    <location>
        <begin position="107"/>
        <end position="313"/>
    </location>
</feature>
<dbReference type="SUPFAM" id="SSF53187">
    <property type="entry name" value="Zn-dependent exopeptidases"/>
    <property type="match status" value="1"/>
</dbReference>
<evidence type="ECO:0000259" key="1">
    <source>
        <dbReference type="Pfam" id="PF04389"/>
    </source>
</evidence>
<dbReference type="Pfam" id="PF04389">
    <property type="entry name" value="Peptidase_M28"/>
    <property type="match status" value="1"/>
</dbReference>
<reference evidence="2 3" key="1">
    <citation type="submission" date="2020-08" db="EMBL/GenBank/DDBJ databases">
        <title>Genomic Encyclopedia of Type Strains, Phase IV (KMG-IV): sequencing the most valuable type-strain genomes for metagenomic binning, comparative biology and taxonomic classification.</title>
        <authorList>
            <person name="Goeker M."/>
        </authorList>
    </citation>
    <scope>NUCLEOTIDE SEQUENCE [LARGE SCALE GENOMIC DNA]</scope>
    <source>
        <strain evidence="2 3">DSM 23562</strain>
    </source>
</reference>
<evidence type="ECO:0000313" key="2">
    <source>
        <dbReference type="EMBL" id="MBB6048364.1"/>
    </source>
</evidence>
<dbReference type="GO" id="GO:0004180">
    <property type="term" value="F:carboxypeptidase activity"/>
    <property type="evidence" value="ECO:0007669"/>
    <property type="project" value="UniProtKB-KW"/>
</dbReference>